<evidence type="ECO:0000256" key="7">
    <source>
        <dbReference type="ARBA" id="ARBA00023004"/>
    </source>
</evidence>
<keyword evidence="10" id="KW-0456">Lyase</keyword>
<dbReference type="InterPro" id="IPR036396">
    <property type="entry name" value="Cyt_P450_sf"/>
</dbReference>
<evidence type="ECO:0000256" key="5">
    <source>
        <dbReference type="ARBA" id="ARBA00022767"/>
    </source>
</evidence>
<dbReference type="Proteomes" id="UP001605036">
    <property type="component" value="Unassembled WGS sequence"/>
</dbReference>
<reference evidence="11 12" key="1">
    <citation type="submission" date="2024-09" db="EMBL/GenBank/DDBJ databases">
        <title>Chromosome-scale assembly of Riccia fluitans.</title>
        <authorList>
            <person name="Paukszto L."/>
            <person name="Sawicki J."/>
            <person name="Karawczyk K."/>
            <person name="Piernik-Szablinska J."/>
            <person name="Szczecinska M."/>
            <person name="Mazdziarz M."/>
        </authorList>
    </citation>
    <scope>NUCLEOTIDE SEQUENCE [LARGE SCALE GENOMIC DNA]</scope>
    <source>
        <strain evidence="11">Rf_01</strain>
        <tissue evidence="11">Aerial parts of the thallus</tissue>
    </source>
</reference>
<dbReference type="CDD" id="cd11071">
    <property type="entry name" value="CYP74"/>
    <property type="match status" value="1"/>
</dbReference>
<sequence>MADTVTELEKTVLPLREIPGSYGLPLIGAIRDKLDFYWFEQVPKFYESRRDKYQSTVFRTNVAPGPPGVFNNPRVVMLLDQKSYPVLFDVTKVEKKDVFTGTYVPSTSFTGGYRVLPYLDPSEEMHFKLKLFCFDILGRCLHRFFPEFHDAISDCFSDWEGTLANDGRVDFTKALSTATFKFNVKAFIGRDPFEPGLNSIGPRGPGMTKTWILAQIAPISVVPKSMLPSKLLIPLVELVLHTFPIPFAFVRGEYEKLIRFFRTYGGELLDVAQTQHGIGRDEAAHNLLFITLFNSWGGIDIFLPRMLKRLGALSPEAQLEIAADVRRVRKAIGGINLKALDEMELVKSLVYESLRIDPPIPYQYAHAKRDLIVESHESSFLVKKGEMLAGYMPLACKDPLVFSEPNKFLPKRFMGDGKQLLRYVLWSNGPETQETTLRNKQCAGKHIVPLIGRLLVAELYLRYDFLKIGDDGMLTSLIPAKEKWVF</sequence>
<evidence type="ECO:0000256" key="1">
    <source>
        <dbReference type="ARBA" id="ARBA00010617"/>
    </source>
</evidence>
<dbReference type="GO" id="GO:0016829">
    <property type="term" value="F:lyase activity"/>
    <property type="evidence" value="ECO:0007669"/>
    <property type="project" value="UniProtKB-KW"/>
</dbReference>
<evidence type="ECO:0000256" key="6">
    <source>
        <dbReference type="ARBA" id="ARBA00022832"/>
    </source>
</evidence>
<gene>
    <name evidence="11" type="ORF">R1flu_004790</name>
</gene>
<protein>
    <recommendedName>
        <fullName evidence="13">Allene oxide synthase</fullName>
    </recommendedName>
</protein>
<evidence type="ECO:0000256" key="10">
    <source>
        <dbReference type="ARBA" id="ARBA00023239"/>
    </source>
</evidence>
<dbReference type="Pfam" id="PF00067">
    <property type="entry name" value="p450"/>
    <property type="match status" value="1"/>
</dbReference>
<dbReference type="EMBL" id="JBHFFA010000003">
    <property type="protein sequence ID" value="KAL2633311.1"/>
    <property type="molecule type" value="Genomic_DNA"/>
</dbReference>
<accession>A0ABD1YRA6</accession>
<evidence type="ECO:0000256" key="2">
    <source>
        <dbReference type="ARBA" id="ARBA00022516"/>
    </source>
</evidence>
<dbReference type="GO" id="GO:0046872">
    <property type="term" value="F:metal ion binding"/>
    <property type="evidence" value="ECO:0007669"/>
    <property type="project" value="UniProtKB-KW"/>
</dbReference>
<dbReference type="FunFam" id="1.10.630.10:FF:000024">
    <property type="entry name" value="Allene oxide synthase, chloroplastic"/>
    <property type="match status" value="1"/>
</dbReference>
<dbReference type="GO" id="GO:0031408">
    <property type="term" value="P:oxylipin biosynthetic process"/>
    <property type="evidence" value="ECO:0007669"/>
    <property type="project" value="UniProtKB-KW"/>
</dbReference>
<proteinExistence type="inferred from homology"/>
<name>A0ABD1YRA6_9MARC</name>
<keyword evidence="7" id="KW-0408">Iron</keyword>
<dbReference type="GO" id="GO:0006633">
    <property type="term" value="P:fatty acid biosynthetic process"/>
    <property type="evidence" value="ECO:0007669"/>
    <property type="project" value="UniProtKB-KW"/>
</dbReference>
<evidence type="ECO:0000313" key="12">
    <source>
        <dbReference type="Proteomes" id="UP001605036"/>
    </source>
</evidence>
<comment type="caution">
    <text evidence="11">The sequence shown here is derived from an EMBL/GenBank/DDBJ whole genome shotgun (WGS) entry which is preliminary data.</text>
</comment>
<keyword evidence="5" id="KW-0925">Oxylipin biosynthesis</keyword>
<evidence type="ECO:0008006" key="13">
    <source>
        <dbReference type="Google" id="ProtNLM"/>
    </source>
</evidence>
<dbReference type="Gene3D" id="1.10.630.10">
    <property type="entry name" value="Cytochrome P450"/>
    <property type="match status" value="1"/>
</dbReference>
<dbReference type="SUPFAM" id="SSF48264">
    <property type="entry name" value="Cytochrome P450"/>
    <property type="match status" value="1"/>
</dbReference>
<keyword evidence="8" id="KW-0443">Lipid metabolism</keyword>
<comment type="similarity">
    <text evidence="1">Belongs to the cytochrome P450 family.</text>
</comment>
<dbReference type="PANTHER" id="PTHR24286:SF255">
    <property type="entry name" value="ALLENE OXIDE SYNTHASE, CHLOROPLASTIC"/>
    <property type="match status" value="1"/>
</dbReference>
<dbReference type="PANTHER" id="PTHR24286">
    <property type="entry name" value="CYTOCHROME P450 26"/>
    <property type="match status" value="1"/>
</dbReference>
<evidence type="ECO:0000256" key="4">
    <source>
        <dbReference type="ARBA" id="ARBA00022723"/>
    </source>
</evidence>
<evidence type="ECO:0000256" key="3">
    <source>
        <dbReference type="ARBA" id="ARBA00022617"/>
    </source>
</evidence>
<keyword evidence="9" id="KW-0275">Fatty acid biosynthesis</keyword>
<evidence type="ECO:0000256" key="9">
    <source>
        <dbReference type="ARBA" id="ARBA00023160"/>
    </source>
</evidence>
<dbReference type="InterPro" id="IPR001128">
    <property type="entry name" value="Cyt_P450"/>
</dbReference>
<keyword evidence="4" id="KW-0479">Metal-binding</keyword>
<dbReference type="AlphaFoldDB" id="A0ABD1YRA6"/>
<keyword evidence="6" id="KW-0276">Fatty acid metabolism</keyword>
<keyword evidence="3" id="KW-0349">Heme</keyword>
<keyword evidence="2" id="KW-0444">Lipid biosynthesis</keyword>
<keyword evidence="12" id="KW-1185">Reference proteome</keyword>
<evidence type="ECO:0000313" key="11">
    <source>
        <dbReference type="EMBL" id="KAL2633311.1"/>
    </source>
</evidence>
<organism evidence="11 12">
    <name type="scientific">Riccia fluitans</name>
    <dbReference type="NCBI Taxonomy" id="41844"/>
    <lineage>
        <taxon>Eukaryota</taxon>
        <taxon>Viridiplantae</taxon>
        <taxon>Streptophyta</taxon>
        <taxon>Embryophyta</taxon>
        <taxon>Marchantiophyta</taxon>
        <taxon>Marchantiopsida</taxon>
        <taxon>Marchantiidae</taxon>
        <taxon>Marchantiales</taxon>
        <taxon>Ricciaceae</taxon>
        <taxon>Riccia</taxon>
    </lineage>
</organism>
<evidence type="ECO:0000256" key="8">
    <source>
        <dbReference type="ARBA" id="ARBA00023098"/>
    </source>
</evidence>